<dbReference type="EMBL" id="OV651822">
    <property type="protein sequence ID" value="CAH1100070.1"/>
    <property type="molecule type" value="Genomic_DNA"/>
</dbReference>
<dbReference type="PANTHER" id="PTHR24002:SF4">
    <property type="entry name" value="MFS DOMAIN-CONTAINING PROTEIN"/>
    <property type="match status" value="1"/>
</dbReference>
<evidence type="ECO:0000256" key="1">
    <source>
        <dbReference type="SAM" id="Phobius"/>
    </source>
</evidence>
<keyword evidence="1" id="KW-1133">Transmembrane helix</keyword>
<sequence>MAVAYIIFALDLMNTFFYNAVFVRTVLGLKGSYTFIGIAGSCSALLCFLWKPIAGSLSDKRGTSKLLTWCLFAGLIAPILTYASQSLKYLFLCRLLLAFSSPSQVLLRTIITNNANEKQSEALAKLGMVAAVFISSAALIIGFLLDRANGLDYIYGIMVVNAVSNLILTQFLPSSEVLQNQAESTAIDQITTPLKNLKTLSTSETYCDIFLSKALVALSFGIVDSNAVLVFMAKGITGEYIGYLVTMLFFNMFLVNILQGRMNKMFYKNDDGYQRALHASIIIVITLLAQGFSTQLWIFVMGINIMAFFRTVLDNSTMENLLKKVNVEEKATVMSSFDSIQSLTELTAPLVAGLVLEYLGIPILYLISAILFAMQCSLVYKRKNITNNVTSQIKKEN</sequence>
<dbReference type="PANTHER" id="PTHR24002">
    <property type="entry name" value="SOLUTE CARRIER FAMILY 22 MEMBER 18"/>
    <property type="match status" value="1"/>
</dbReference>
<feature type="transmembrane region" description="Helical" evidence="1">
    <location>
        <begin position="7"/>
        <end position="27"/>
    </location>
</feature>
<dbReference type="AlphaFoldDB" id="A0A9P0G7T4"/>
<dbReference type="Gene3D" id="1.20.1250.20">
    <property type="entry name" value="MFS general substrate transporter like domains"/>
    <property type="match status" value="1"/>
</dbReference>
<accession>A0A9P0G7T4</accession>
<feature type="transmembrane region" description="Helical" evidence="1">
    <location>
        <begin position="214"/>
        <end position="234"/>
    </location>
</feature>
<dbReference type="Proteomes" id="UP001153636">
    <property type="component" value="Chromosome 10"/>
</dbReference>
<evidence type="ECO:0008006" key="4">
    <source>
        <dbReference type="Google" id="ProtNLM"/>
    </source>
</evidence>
<dbReference type="InterPro" id="IPR011701">
    <property type="entry name" value="MFS"/>
</dbReference>
<dbReference type="SUPFAM" id="SSF103473">
    <property type="entry name" value="MFS general substrate transporter"/>
    <property type="match status" value="1"/>
</dbReference>
<organism evidence="2 3">
    <name type="scientific">Psylliodes chrysocephalus</name>
    <dbReference type="NCBI Taxonomy" id="3402493"/>
    <lineage>
        <taxon>Eukaryota</taxon>
        <taxon>Metazoa</taxon>
        <taxon>Ecdysozoa</taxon>
        <taxon>Arthropoda</taxon>
        <taxon>Hexapoda</taxon>
        <taxon>Insecta</taxon>
        <taxon>Pterygota</taxon>
        <taxon>Neoptera</taxon>
        <taxon>Endopterygota</taxon>
        <taxon>Coleoptera</taxon>
        <taxon>Polyphaga</taxon>
        <taxon>Cucujiformia</taxon>
        <taxon>Chrysomeloidea</taxon>
        <taxon>Chrysomelidae</taxon>
        <taxon>Galerucinae</taxon>
        <taxon>Alticini</taxon>
        <taxon>Psylliodes</taxon>
    </lineage>
</organism>
<dbReference type="InterPro" id="IPR036259">
    <property type="entry name" value="MFS_trans_sf"/>
</dbReference>
<dbReference type="GO" id="GO:0022857">
    <property type="term" value="F:transmembrane transporter activity"/>
    <property type="evidence" value="ECO:0007669"/>
    <property type="project" value="InterPro"/>
</dbReference>
<evidence type="ECO:0000313" key="2">
    <source>
        <dbReference type="EMBL" id="CAH1100070.1"/>
    </source>
</evidence>
<feature type="transmembrane region" description="Helical" evidence="1">
    <location>
        <begin position="350"/>
        <end position="373"/>
    </location>
</feature>
<gene>
    <name evidence="2" type="ORF">PSYICH_LOCUS1725</name>
</gene>
<feature type="transmembrane region" description="Helical" evidence="1">
    <location>
        <begin position="279"/>
        <end position="309"/>
    </location>
</feature>
<feature type="transmembrane region" description="Helical" evidence="1">
    <location>
        <begin position="123"/>
        <end position="145"/>
    </location>
</feature>
<dbReference type="GO" id="GO:0005635">
    <property type="term" value="C:nuclear envelope"/>
    <property type="evidence" value="ECO:0007669"/>
    <property type="project" value="TreeGrafter"/>
</dbReference>
<feature type="transmembrane region" description="Helical" evidence="1">
    <location>
        <begin position="33"/>
        <end position="54"/>
    </location>
</feature>
<protein>
    <recommendedName>
        <fullName evidence="4">MFS transporter</fullName>
    </recommendedName>
</protein>
<name>A0A9P0G7T4_9CUCU</name>
<keyword evidence="1" id="KW-0472">Membrane</keyword>
<keyword evidence="1" id="KW-0812">Transmembrane</keyword>
<keyword evidence="3" id="KW-1185">Reference proteome</keyword>
<dbReference type="OrthoDB" id="440553at2759"/>
<reference evidence="2" key="1">
    <citation type="submission" date="2022-01" db="EMBL/GenBank/DDBJ databases">
        <authorList>
            <person name="King R."/>
        </authorList>
    </citation>
    <scope>NUCLEOTIDE SEQUENCE</scope>
</reference>
<feature type="transmembrane region" description="Helical" evidence="1">
    <location>
        <begin position="240"/>
        <end position="258"/>
    </location>
</feature>
<proteinExistence type="predicted"/>
<dbReference type="Pfam" id="PF07690">
    <property type="entry name" value="MFS_1"/>
    <property type="match status" value="2"/>
</dbReference>
<evidence type="ECO:0000313" key="3">
    <source>
        <dbReference type="Proteomes" id="UP001153636"/>
    </source>
</evidence>
<feature type="transmembrane region" description="Helical" evidence="1">
    <location>
        <begin position="66"/>
        <end position="83"/>
    </location>
</feature>